<evidence type="ECO:0000259" key="8">
    <source>
        <dbReference type="PROSITE" id="PS50850"/>
    </source>
</evidence>
<dbReference type="PANTHER" id="PTHR43791">
    <property type="entry name" value="PERMEASE-RELATED"/>
    <property type="match status" value="1"/>
</dbReference>
<comment type="subcellular location">
    <subcellularLocation>
        <location evidence="2">Membrane</location>
        <topology evidence="2">Multi-pass membrane protein</topology>
    </subcellularLocation>
</comment>
<dbReference type="PANTHER" id="PTHR43791:SF19">
    <property type="entry name" value="TRANSPORTER, PUTATIVE (AFU_ORTHOLOGUE AFUA_1G01812)-RELATED"/>
    <property type="match status" value="1"/>
</dbReference>
<comment type="cofactor">
    <cofactor evidence="1">
        <name>FAD</name>
        <dbReference type="ChEBI" id="CHEBI:57692"/>
    </cofactor>
</comment>
<evidence type="ECO:0000256" key="7">
    <source>
        <dbReference type="SAM" id="Phobius"/>
    </source>
</evidence>
<proteinExistence type="predicted"/>
<dbReference type="Proteomes" id="UP000230002">
    <property type="component" value="Unassembled WGS sequence"/>
</dbReference>
<dbReference type="InterPro" id="IPR036259">
    <property type="entry name" value="MFS_trans_sf"/>
</dbReference>
<dbReference type="PROSITE" id="PS50850">
    <property type="entry name" value="MFS"/>
    <property type="match status" value="1"/>
</dbReference>
<dbReference type="InterPro" id="IPR011701">
    <property type="entry name" value="MFS"/>
</dbReference>
<dbReference type="FunFam" id="1.20.1250.20:FF:000034">
    <property type="entry name" value="MFS general substrate transporter"/>
    <property type="match status" value="1"/>
</dbReference>
<dbReference type="Gene3D" id="3.30.560.10">
    <property type="entry name" value="Glucose Oxidase, domain 3"/>
    <property type="match status" value="1"/>
</dbReference>
<dbReference type="Gene3D" id="1.20.1250.20">
    <property type="entry name" value="MFS general substrate transporter like domains"/>
    <property type="match status" value="2"/>
</dbReference>
<dbReference type="FunFam" id="1.20.1250.20:FF:000068">
    <property type="entry name" value="MFS general substrate transporter"/>
    <property type="match status" value="1"/>
</dbReference>
<accession>A0A2G8RY42</accession>
<dbReference type="CDD" id="cd17327">
    <property type="entry name" value="MFS_FEN2_like"/>
    <property type="match status" value="1"/>
</dbReference>
<sequence length="1072" mass="117207">MSSASIEKQVSDIEVSHDLTQECQTLSHHVDSRKVFWKLDIRLVPLACLLYLLSFLDRTSIGNAKIAGLVGDLHLTGLRYNLCAAILLVPYALLEVPSNLALKRVGPSKWIPFIMFCWGIIVVAEGFVKSFGGLMTARVFQGMAESGIFPGLTFYLCVWYPRTAHAQRISLLYSAVTLAGAFGGLLAFAIVKMHGVGGLQGWSWIFILEGLVTVLVAAFAWFYMSDYPDKATFLTEAEREWLVETIKRDSLGLSRQFKRKFVLQAFRDPHVWLLFGIHFCLIIPGYAFSLFLPTIITGLGFSASTAQLLSVPPNAAGCITTVVAGVLSDRVHARGPFILVGSLVALAGYATLFATANPWAGYAGTILAACGLFPSIACVLAWAGGNSGGEVKRAVAIAIVIGCGNLGPIVSSFIYRQQDSPRYLPGHGTGIGCLCVAAVLCTIAMLEFARLNRKKIAQCEREGITEDMAGEFVEMGDASPLYRMTGFPEFRVQDVGVKLSTSSDGMADQHTYDYIIVGGGTSGSVLASRLSEDPNTSVLLLEKGPLADSWSSRIPLIGGNPLSKDYLGVEWQSVPQRLADNRSISIMRGEALGGASRINGTPGDYNRWEALGNAGWGYKDLEPYFVKSESTQTHQESEFRGKDGLWMNRKVVNPFKTAPHIDEALQRMGFEHVQDLNDPKAPAACTGALDVIVDSSSRRQSTYWSFLPPELARARRERLKVCTRALVKRVQLDRLHGEVCATGVVFESTDCEQTPGQEFFAKARKEVIVCAGALVSPQILMLSGLGPKDHLHEIGIEVVQDMPAVGSHLQDHIGLPVEFTVPIEDSLHHLQSSPMKTLVEFVKYLFLGTGLLSSAFQFTSTFIPTRLLRDDLTIARDDPRNLDATLPENRPDIEFMHIPVDCVRVQTPGKGTFSFLVALIRPKSEGTVRLVSSDARTPPAVDLGYFDVPEDYVPLRAGVRLALRIAEDVRRQGYPFADLVVPEVDNNEGIDSFIRKNVMSCFHYTSTCRMGPGIDGSWSSVVDAELKVHGVKRLRVCDASVFPEIIGSHTMAPAVMVAEKCAEMVKAARIRL</sequence>
<evidence type="ECO:0000256" key="5">
    <source>
        <dbReference type="ARBA" id="ARBA00022989"/>
    </source>
</evidence>
<keyword evidence="3" id="KW-0813">Transport</keyword>
<reference evidence="9 10" key="1">
    <citation type="journal article" date="2015" name="Sci. Rep.">
        <title>Chromosome-level genome map provides insights into diverse defense mechanisms in the medicinal fungus Ganoderma sinense.</title>
        <authorList>
            <person name="Zhu Y."/>
            <person name="Xu J."/>
            <person name="Sun C."/>
            <person name="Zhou S."/>
            <person name="Xu H."/>
            <person name="Nelson D.R."/>
            <person name="Qian J."/>
            <person name="Song J."/>
            <person name="Luo H."/>
            <person name="Xiang L."/>
            <person name="Li Y."/>
            <person name="Xu Z."/>
            <person name="Ji A."/>
            <person name="Wang L."/>
            <person name="Lu S."/>
            <person name="Hayward A."/>
            <person name="Sun W."/>
            <person name="Li X."/>
            <person name="Schwartz D.C."/>
            <person name="Wang Y."/>
            <person name="Chen S."/>
        </authorList>
    </citation>
    <scope>NUCLEOTIDE SEQUENCE [LARGE SCALE GENOMIC DNA]</scope>
    <source>
        <strain evidence="9 10">ZZ0214-1</strain>
    </source>
</reference>
<feature type="transmembrane region" description="Helical" evidence="7">
    <location>
        <begin position="173"/>
        <end position="191"/>
    </location>
</feature>
<dbReference type="GO" id="GO:0016020">
    <property type="term" value="C:membrane"/>
    <property type="evidence" value="ECO:0007669"/>
    <property type="project" value="UniProtKB-SubCell"/>
</dbReference>
<dbReference type="EMBL" id="AYKW01000045">
    <property type="protein sequence ID" value="PIL26439.1"/>
    <property type="molecule type" value="Genomic_DNA"/>
</dbReference>
<evidence type="ECO:0000313" key="9">
    <source>
        <dbReference type="EMBL" id="PIL26439.1"/>
    </source>
</evidence>
<dbReference type="PROSITE" id="PS00624">
    <property type="entry name" value="GMC_OXRED_2"/>
    <property type="match status" value="1"/>
</dbReference>
<feature type="transmembrane region" description="Helical" evidence="7">
    <location>
        <begin position="337"/>
        <end position="356"/>
    </location>
</feature>
<dbReference type="Gene3D" id="3.50.50.60">
    <property type="entry name" value="FAD/NAD(P)-binding domain"/>
    <property type="match status" value="1"/>
</dbReference>
<evidence type="ECO:0000256" key="2">
    <source>
        <dbReference type="ARBA" id="ARBA00004141"/>
    </source>
</evidence>
<dbReference type="OrthoDB" id="196786at2759"/>
<name>A0A2G8RY42_9APHY</name>
<keyword evidence="4 7" id="KW-0812">Transmembrane</keyword>
<dbReference type="InterPro" id="IPR020846">
    <property type="entry name" value="MFS_dom"/>
</dbReference>
<dbReference type="InterPro" id="IPR036188">
    <property type="entry name" value="FAD/NAD-bd_sf"/>
</dbReference>
<dbReference type="STRING" id="1077348.A0A2G8RY42"/>
<feature type="transmembrane region" description="Helical" evidence="7">
    <location>
        <begin position="35"/>
        <end position="56"/>
    </location>
</feature>
<dbReference type="SUPFAM" id="SSF54373">
    <property type="entry name" value="FAD-linked reductases, C-terminal domain"/>
    <property type="match status" value="1"/>
</dbReference>
<dbReference type="Pfam" id="PF07690">
    <property type="entry name" value="MFS_1"/>
    <property type="match status" value="1"/>
</dbReference>
<dbReference type="GO" id="GO:0016614">
    <property type="term" value="F:oxidoreductase activity, acting on CH-OH group of donors"/>
    <property type="evidence" value="ECO:0007669"/>
    <property type="project" value="InterPro"/>
</dbReference>
<feature type="transmembrane region" description="Helical" evidence="7">
    <location>
        <begin position="203"/>
        <end position="224"/>
    </location>
</feature>
<dbReference type="InterPro" id="IPR007867">
    <property type="entry name" value="GMC_OxRtase_C"/>
</dbReference>
<protein>
    <submittedName>
        <fullName evidence="9">MFS general substrate transporter</fullName>
    </submittedName>
</protein>
<dbReference type="Pfam" id="PF05199">
    <property type="entry name" value="GMC_oxred_C"/>
    <property type="match status" value="1"/>
</dbReference>
<dbReference type="SUPFAM" id="SSF51905">
    <property type="entry name" value="FAD/NAD(P)-binding domain"/>
    <property type="match status" value="1"/>
</dbReference>
<feature type="transmembrane region" description="Helical" evidence="7">
    <location>
        <begin position="110"/>
        <end position="128"/>
    </location>
</feature>
<feature type="transmembrane region" description="Helical" evidence="7">
    <location>
        <begin position="271"/>
        <end position="292"/>
    </location>
</feature>
<keyword evidence="10" id="KW-1185">Reference proteome</keyword>
<dbReference type="Pfam" id="PF00732">
    <property type="entry name" value="GMC_oxred_N"/>
    <property type="match status" value="1"/>
</dbReference>
<dbReference type="AlphaFoldDB" id="A0A2G8RY42"/>
<feature type="transmembrane region" description="Helical" evidence="7">
    <location>
        <begin position="77"/>
        <end position="94"/>
    </location>
</feature>
<keyword evidence="6 7" id="KW-0472">Membrane</keyword>
<comment type="caution">
    <text evidence="9">The sequence shown here is derived from an EMBL/GenBank/DDBJ whole genome shotgun (WGS) entry which is preliminary data.</text>
</comment>
<keyword evidence="5 7" id="KW-1133">Transmembrane helix</keyword>
<dbReference type="GO" id="GO:0050660">
    <property type="term" value="F:flavin adenine dinucleotide binding"/>
    <property type="evidence" value="ECO:0007669"/>
    <property type="project" value="InterPro"/>
</dbReference>
<dbReference type="InterPro" id="IPR000172">
    <property type="entry name" value="GMC_OxRdtase_N"/>
</dbReference>
<evidence type="ECO:0000256" key="6">
    <source>
        <dbReference type="ARBA" id="ARBA00023136"/>
    </source>
</evidence>
<feature type="domain" description="Major facilitator superfamily (MFS) profile" evidence="8">
    <location>
        <begin position="43"/>
        <end position="456"/>
    </location>
</feature>
<evidence type="ECO:0000256" key="4">
    <source>
        <dbReference type="ARBA" id="ARBA00022692"/>
    </source>
</evidence>
<evidence type="ECO:0000313" key="10">
    <source>
        <dbReference type="Proteomes" id="UP000230002"/>
    </source>
</evidence>
<dbReference type="GO" id="GO:0022857">
    <property type="term" value="F:transmembrane transporter activity"/>
    <property type="evidence" value="ECO:0007669"/>
    <property type="project" value="InterPro"/>
</dbReference>
<evidence type="ECO:0000256" key="1">
    <source>
        <dbReference type="ARBA" id="ARBA00001974"/>
    </source>
</evidence>
<feature type="transmembrane region" description="Helical" evidence="7">
    <location>
        <begin position="395"/>
        <end position="415"/>
    </location>
</feature>
<evidence type="ECO:0000256" key="3">
    <source>
        <dbReference type="ARBA" id="ARBA00022448"/>
    </source>
</evidence>
<organism evidence="9 10">
    <name type="scientific">Ganoderma sinense ZZ0214-1</name>
    <dbReference type="NCBI Taxonomy" id="1077348"/>
    <lineage>
        <taxon>Eukaryota</taxon>
        <taxon>Fungi</taxon>
        <taxon>Dikarya</taxon>
        <taxon>Basidiomycota</taxon>
        <taxon>Agaricomycotina</taxon>
        <taxon>Agaricomycetes</taxon>
        <taxon>Polyporales</taxon>
        <taxon>Polyporaceae</taxon>
        <taxon>Ganoderma</taxon>
    </lineage>
</organism>
<dbReference type="SUPFAM" id="SSF103473">
    <property type="entry name" value="MFS general substrate transporter"/>
    <property type="match status" value="1"/>
</dbReference>
<gene>
    <name evidence="9" type="ORF">GSI_12197</name>
</gene>
<feature type="transmembrane region" description="Helical" evidence="7">
    <location>
        <begin position="362"/>
        <end position="383"/>
    </location>
</feature>
<feature type="transmembrane region" description="Helical" evidence="7">
    <location>
        <begin position="427"/>
        <end position="446"/>
    </location>
</feature>